<dbReference type="InterPro" id="IPR050713">
    <property type="entry name" value="RTP_Phos/Ushers"/>
</dbReference>
<proteinExistence type="predicted"/>
<dbReference type="CDD" id="cd00063">
    <property type="entry name" value="FN3"/>
    <property type="match status" value="2"/>
</dbReference>
<dbReference type="PANTHER" id="PTHR46957">
    <property type="entry name" value="CYTOKINE RECEPTOR"/>
    <property type="match status" value="1"/>
</dbReference>
<protein>
    <submittedName>
        <fullName evidence="4">Fibronectin type III domain-containing protein 1-like</fullName>
    </submittedName>
</protein>
<dbReference type="PROSITE" id="PS50853">
    <property type="entry name" value="FN3"/>
    <property type="match status" value="2"/>
</dbReference>
<dbReference type="KEGG" id="aplc:110977705"/>
<dbReference type="Proteomes" id="UP000694845">
    <property type="component" value="Unplaced"/>
</dbReference>
<keyword evidence="3" id="KW-1185">Reference proteome</keyword>
<gene>
    <name evidence="4" type="primary">LOC110977705</name>
</gene>
<dbReference type="GeneID" id="110977705"/>
<dbReference type="InterPro" id="IPR013783">
    <property type="entry name" value="Ig-like_fold"/>
</dbReference>
<dbReference type="Gene3D" id="2.60.40.10">
    <property type="entry name" value="Immunoglobulins"/>
    <property type="match status" value="2"/>
</dbReference>
<dbReference type="OrthoDB" id="10252017at2759"/>
<evidence type="ECO:0000259" key="2">
    <source>
        <dbReference type="PROSITE" id="PS50853"/>
    </source>
</evidence>
<feature type="domain" description="Fibronectin type-III" evidence="2">
    <location>
        <begin position="151"/>
        <end position="200"/>
    </location>
</feature>
<accession>A0A8B7Y3I1</accession>
<dbReference type="Pfam" id="PF00041">
    <property type="entry name" value="fn3"/>
    <property type="match status" value="2"/>
</dbReference>
<feature type="domain" description="Fibronectin type-III" evidence="2">
    <location>
        <begin position="54"/>
        <end position="147"/>
    </location>
</feature>
<dbReference type="RefSeq" id="XP_022087743.1">
    <property type="nucleotide sequence ID" value="XM_022232051.1"/>
</dbReference>
<dbReference type="Gene3D" id="2.170.300.10">
    <property type="entry name" value="Tie2 ligand-binding domain superfamily"/>
    <property type="match status" value="1"/>
</dbReference>
<name>A0A8B7Y3I1_ACAPL</name>
<evidence type="ECO:0000313" key="3">
    <source>
        <dbReference type="Proteomes" id="UP000694845"/>
    </source>
</evidence>
<dbReference type="SMART" id="SM00060">
    <property type="entry name" value="FN3"/>
    <property type="match status" value="1"/>
</dbReference>
<dbReference type="InterPro" id="IPR036116">
    <property type="entry name" value="FN3_sf"/>
</dbReference>
<dbReference type="PANTHER" id="PTHR46957:SF6">
    <property type="entry name" value="PROTEIN-TYROSINE-PHOSPHATASE"/>
    <property type="match status" value="1"/>
</dbReference>
<dbReference type="AlphaFoldDB" id="A0A8B7Y3I1"/>
<comment type="subcellular location">
    <subcellularLocation>
        <location evidence="1">Membrane</location>
        <topology evidence="1">Single-pass type I membrane protein</topology>
    </subcellularLocation>
</comment>
<dbReference type="GO" id="GO:0016020">
    <property type="term" value="C:membrane"/>
    <property type="evidence" value="ECO:0007669"/>
    <property type="project" value="UniProtKB-SubCell"/>
</dbReference>
<dbReference type="InterPro" id="IPR003961">
    <property type="entry name" value="FN3_dom"/>
</dbReference>
<evidence type="ECO:0000313" key="4">
    <source>
        <dbReference type="RefSeq" id="XP_022087743.1"/>
    </source>
</evidence>
<reference evidence="4" key="1">
    <citation type="submission" date="2025-08" db="UniProtKB">
        <authorList>
            <consortium name="RefSeq"/>
        </authorList>
    </citation>
    <scope>IDENTIFICATION</scope>
</reference>
<dbReference type="OMA" id="AYWRTSE"/>
<evidence type="ECO:0000256" key="1">
    <source>
        <dbReference type="ARBA" id="ARBA00004479"/>
    </source>
</evidence>
<organism evidence="3 4">
    <name type="scientific">Acanthaster planci</name>
    <name type="common">Crown-of-thorns starfish</name>
    <dbReference type="NCBI Taxonomy" id="133434"/>
    <lineage>
        <taxon>Eukaryota</taxon>
        <taxon>Metazoa</taxon>
        <taxon>Echinodermata</taxon>
        <taxon>Eleutherozoa</taxon>
        <taxon>Asterozoa</taxon>
        <taxon>Asteroidea</taxon>
        <taxon>Valvatacea</taxon>
        <taxon>Valvatida</taxon>
        <taxon>Acanthasteridae</taxon>
        <taxon>Acanthaster</taxon>
    </lineage>
</organism>
<sequence>MLECAEGKYGADCKQTCHCASGETCSKDTGECSNGVCDSSFYGINCQCSRQEVTPVEVTATSVMQHNLSFSWSRPPCGFQGGTVTAYSYKLVELKSGTTLKQSSITLHSVTLEGLIPYTNYSFQVAVATDTGSLPLSDSIIVETLEAEPTAPRAFAVRGADEDSITVEWAEPEPPHGVITNYDIAYWRTSEIQPGWRRQT</sequence>
<dbReference type="SUPFAM" id="SSF49265">
    <property type="entry name" value="Fibronectin type III"/>
    <property type="match status" value="1"/>
</dbReference>